<evidence type="ECO:0000256" key="5">
    <source>
        <dbReference type="ARBA" id="ARBA00029468"/>
    </source>
</evidence>
<evidence type="ECO:0000313" key="9">
    <source>
        <dbReference type="Proteomes" id="UP000504634"/>
    </source>
</evidence>
<keyword evidence="3" id="KW-0206">Cytoskeleton</keyword>
<protein>
    <recommendedName>
        <fullName evidence="6">Cilia- and flagella-associated protein 91</fullName>
    </recommendedName>
</protein>
<proteinExistence type="inferred from homology"/>
<dbReference type="PANTHER" id="PTHR22455">
    <property type="entry name" value="CILIA- AND FLAGELLA-ASSOCIATED PROTEIN 91"/>
    <property type="match status" value="1"/>
</dbReference>
<sequence>MPAPYRASAKVQSPTIEVLHESHYFRRCTSKQSLQSTMSSKSMKSVKSATSGKTTLELPRHTKRVTFSKPSIEKPLNREIEIQTGLTSCLITTPTLEQRHSGGANNPAERKVIGAPRTASECKISAPGIDYLMGSKEPTVASFELKIDATPPPLLKNKCGFFPKYVDSSPFKEQATQTLYRESSAQTLPYLPEIVDKELAEGLELFKLSTLLPGDKPPGLYEVEILERARKRWAFTSALKTNFKRQLHEARELAIKSKYKTILQAFEWEHWIEREEYIQECQMMRLEIVIRMFDKREQEMHTASKTRIELACDRIEQRRLAGLKKNETEFHRANRRLLWKHTNTSRKWSKQHPIVALGSPTSEFYAPLIRNGVDPARGHFQCTQKTFDMRIDDLEKRVDMNQLECPFTKLREWSRPKETVKEYEQNFCSDANLQKLYESLKGLRTQAAKQKMSPKCLKKRYHAEPPRETVRREIYEYAETDYSAYYKKTETPDADKEKTEQFTPEQLLAFQRHCANAEVPTQQQAKELLAERCQEDLENLLYMYEGTTIGWVMQFLSEEMERLKEQRKMHFFSILAQKERWRREAAEAGLRQKENEMRNLYEELFQECNLTNSEVSKEYIKSILTTDMSHIETKEANESIQELAKRIDKDIKHWLDSFKLVQTPLTYEPLRYALRDIVYPDLNSALEAREKESMSKYIIEEVLFPKIWDELEPYDIASALTSDLVDRLIDNDLYLFSTDSESDTNSASIEAGAIIRKVIRQAVPGRRWKTEVERIAHENYNDLFDDVFDEILRNFLTGADLPPAEPSVVHYVNERALIFEFDDLKFEDPYLKLPSLAHEDSEIIRTQVLSLLKKLKTDFVTKTLASDDKYEGDDNFKDSDPDTLIAYEIYNRATKNNVELEEIYSILSTLDIGDLPDFKILKAYQAWKKERAETEKSSSLSDIGVVFDKKETREEAQQTSSHDTLLGIIDAIVSSEEETDVADQNLFDSEEEINYEADEEQSWKELTEPSAPLLIPEEEAPEVPIELEAPDLNLVVEEEQNETEAVLKCEQISEVVTPTPVAPLPAPDIDDGADTSSFFSTKLSSTIHSGSSYSLIKSGSHIIPNVAVNDLSPEVQRE</sequence>
<keyword evidence="2" id="KW-0963">Cytoplasm</keyword>
<comment type="subcellular location">
    <subcellularLocation>
        <location evidence="1">Cytoplasm</location>
        <location evidence="1">Cytoskeleton</location>
        <location evidence="1">Cilium axoneme</location>
    </subcellularLocation>
</comment>
<evidence type="ECO:0000256" key="1">
    <source>
        <dbReference type="ARBA" id="ARBA00004430"/>
    </source>
</evidence>
<feature type="region of interest" description="Disordered" evidence="7">
    <location>
        <begin position="31"/>
        <end position="53"/>
    </location>
</feature>
<dbReference type="OrthoDB" id="567787at2759"/>
<keyword evidence="9" id="KW-1185">Reference proteome</keyword>
<dbReference type="PANTHER" id="PTHR22455:SF10">
    <property type="entry name" value="CILIA- AND FLAGELLA-ASSOCIATED PROTEIN 91"/>
    <property type="match status" value="1"/>
</dbReference>
<organism evidence="9 10">
    <name type="scientific">Drosophila lebanonensis</name>
    <name type="common">Fruit fly</name>
    <name type="synonym">Scaptodrosophila lebanonensis</name>
    <dbReference type="NCBI Taxonomy" id="7225"/>
    <lineage>
        <taxon>Eukaryota</taxon>
        <taxon>Metazoa</taxon>
        <taxon>Ecdysozoa</taxon>
        <taxon>Arthropoda</taxon>
        <taxon>Hexapoda</taxon>
        <taxon>Insecta</taxon>
        <taxon>Pterygota</taxon>
        <taxon>Neoptera</taxon>
        <taxon>Endopterygota</taxon>
        <taxon>Diptera</taxon>
        <taxon>Brachycera</taxon>
        <taxon>Muscomorpha</taxon>
        <taxon>Ephydroidea</taxon>
        <taxon>Drosophilidae</taxon>
        <taxon>Scaptodrosophila</taxon>
    </lineage>
</organism>
<comment type="similarity">
    <text evidence="5">Belongs to the CFAP91 family.</text>
</comment>
<keyword evidence="4" id="KW-0966">Cell projection</keyword>
<evidence type="ECO:0000256" key="4">
    <source>
        <dbReference type="ARBA" id="ARBA00023273"/>
    </source>
</evidence>
<dbReference type="Pfam" id="PF14738">
    <property type="entry name" value="CFAP91"/>
    <property type="match status" value="1"/>
</dbReference>
<evidence type="ECO:0000256" key="2">
    <source>
        <dbReference type="ARBA" id="ARBA00022490"/>
    </source>
</evidence>
<evidence type="ECO:0000313" key="10">
    <source>
        <dbReference type="RefSeq" id="XP_030383337.1"/>
    </source>
</evidence>
<dbReference type="Proteomes" id="UP000504634">
    <property type="component" value="Unplaced"/>
</dbReference>
<accession>A0A6J2U852</accession>
<evidence type="ECO:0000256" key="7">
    <source>
        <dbReference type="SAM" id="MobiDB-lite"/>
    </source>
</evidence>
<gene>
    <name evidence="10" type="primary">LOC115630809</name>
</gene>
<dbReference type="RefSeq" id="XP_030383337.1">
    <property type="nucleotide sequence ID" value="XM_030527477.1"/>
</dbReference>
<dbReference type="AlphaFoldDB" id="A0A6J2U852"/>
<name>A0A6J2U852_DROLE</name>
<evidence type="ECO:0000259" key="8">
    <source>
        <dbReference type="Pfam" id="PF14738"/>
    </source>
</evidence>
<feature type="domain" description="CFAP91" evidence="8">
    <location>
        <begin position="176"/>
        <end position="336"/>
    </location>
</feature>
<dbReference type="InterPro" id="IPR032840">
    <property type="entry name" value="CFAP91_dom"/>
</dbReference>
<dbReference type="InterPro" id="IPR026720">
    <property type="entry name" value="CFAP91"/>
</dbReference>
<reference evidence="10" key="1">
    <citation type="submission" date="2025-08" db="UniProtKB">
        <authorList>
            <consortium name="RefSeq"/>
        </authorList>
    </citation>
    <scope>IDENTIFICATION</scope>
    <source>
        <strain evidence="10">11010-0011.00</strain>
        <tissue evidence="10">Whole body</tissue>
    </source>
</reference>
<evidence type="ECO:0000256" key="3">
    <source>
        <dbReference type="ARBA" id="ARBA00023212"/>
    </source>
</evidence>
<evidence type="ECO:0000256" key="6">
    <source>
        <dbReference type="ARBA" id="ARBA00029555"/>
    </source>
</evidence>
<dbReference type="GO" id="GO:0005930">
    <property type="term" value="C:axoneme"/>
    <property type="evidence" value="ECO:0007669"/>
    <property type="project" value="UniProtKB-SubCell"/>
</dbReference>
<feature type="compositionally biased region" description="Low complexity" evidence="7">
    <location>
        <begin position="31"/>
        <end position="51"/>
    </location>
</feature>
<dbReference type="GeneID" id="115630809"/>